<protein>
    <submittedName>
        <fullName evidence="2">Uncharacterized protein</fullName>
    </submittedName>
</protein>
<feature type="region of interest" description="Disordered" evidence="1">
    <location>
        <begin position="165"/>
        <end position="214"/>
    </location>
</feature>
<organism evidence="2 3">
    <name type="scientific">Ramazzottius varieornatus</name>
    <name type="common">Water bear</name>
    <name type="synonym">Tardigrade</name>
    <dbReference type="NCBI Taxonomy" id="947166"/>
    <lineage>
        <taxon>Eukaryota</taxon>
        <taxon>Metazoa</taxon>
        <taxon>Ecdysozoa</taxon>
        <taxon>Tardigrada</taxon>
        <taxon>Eutardigrada</taxon>
        <taxon>Parachela</taxon>
        <taxon>Hypsibioidea</taxon>
        <taxon>Ramazzottiidae</taxon>
        <taxon>Ramazzottius</taxon>
    </lineage>
</organism>
<dbReference type="EMBL" id="BDGG01000001">
    <property type="protein sequence ID" value="GAU90307.1"/>
    <property type="molecule type" value="Genomic_DNA"/>
</dbReference>
<evidence type="ECO:0000256" key="1">
    <source>
        <dbReference type="SAM" id="MobiDB-lite"/>
    </source>
</evidence>
<name>A0A1D1USU8_RAMVA</name>
<evidence type="ECO:0000313" key="2">
    <source>
        <dbReference type="EMBL" id="GAU90307.1"/>
    </source>
</evidence>
<comment type="caution">
    <text evidence="2">The sequence shown here is derived from an EMBL/GenBank/DDBJ whole genome shotgun (WGS) entry which is preliminary data.</text>
</comment>
<evidence type="ECO:0000313" key="3">
    <source>
        <dbReference type="Proteomes" id="UP000186922"/>
    </source>
</evidence>
<gene>
    <name evidence="2" type="primary">RvY_02742-1</name>
    <name evidence="2" type="synonym">RvY_02742.1</name>
    <name evidence="2" type="ORF">RvY_02742</name>
</gene>
<accession>A0A1D1USU8</accession>
<sequence>MEYPVQSSERPPEADTFSDFVKLAVPKFAQRTTGSRWKYDVQRKEKQLTIFRLEYKDDTVAVGDCLCLRFFSNPANPSADLFIPIYSCGGQKIGPAFIMRVLGKGIVTSPQDIRTILLHLDSKYGEDAENIEKDSTAEKSRCRGENYVDSLNKQAVPIEKGFVDDSSEDFIPEDRNDVTSPSRDTSPEVVAVKAKRKKRPAEEPLLKSSSTEKPSKKRRLVVGVVGEEVDEEILAEMQLKSSLKLNVKDMPSAPPYSECGGTIFSSQYWQKAAAARQKLNCDMDVFVDKKAIKSIKSLAAAQLPFPIALPVQDLVRSVAYAWVLLEHLLGGWKAISRSFTYTSSGTCPIERKELVKIVVNLCDAVLEHMERTSSLENKDVVHTEVLALLQPLTNIPYKNLKGSKEQRAGERTRVPSDLFLREYLNNSSYPEEGKVQVADGFDLYLDEKQLANITRHYKDGAEELEVLQRWGGFAMDIAAELAGGTEVLHKGQKESRGSILALIGDDIFEAIWARAQKTFGKELKPTLKDFRASLWGYLRPPKRRGTAVDVSRNAPLMASILFRADASGATGLVPLPDVDDAPAEAGCNYWTRPAPHRTRLSPNWDIYMQTARLVEYQRYLGPERAKIKMVRAGAEYALYLKALVPYAVGGEEAFLKRVLQQKNAMRKGKRVALLDDALKTAIFEHVERLFEIPTTERKSATEKLRDCLEVFAKRQLELYTKGQTRWHFPELDERPKSEAVALLEAQEYWRKPAPDRTELRPGHDVYITTKLLQSIVSYFGPTSRENCIKKYNFALLVHMLGGPGTVYEFWDKKTFYGGLRSLFVFDDLVAVCLHSDEVFHLLFSITPNASLIYANARMQCYKDHETRRIKRGGRERQVVGIKRDGDSLHLALSVT</sequence>
<proteinExistence type="predicted"/>
<reference evidence="2 3" key="1">
    <citation type="journal article" date="2016" name="Nat. Commun.">
        <title>Extremotolerant tardigrade genome and improved radiotolerance of human cultured cells by tardigrade-unique protein.</title>
        <authorList>
            <person name="Hashimoto T."/>
            <person name="Horikawa D.D."/>
            <person name="Saito Y."/>
            <person name="Kuwahara H."/>
            <person name="Kozuka-Hata H."/>
            <person name="Shin-I T."/>
            <person name="Minakuchi Y."/>
            <person name="Ohishi K."/>
            <person name="Motoyama A."/>
            <person name="Aizu T."/>
            <person name="Enomoto A."/>
            <person name="Kondo K."/>
            <person name="Tanaka S."/>
            <person name="Hara Y."/>
            <person name="Koshikawa S."/>
            <person name="Sagara H."/>
            <person name="Miura T."/>
            <person name="Yokobori S."/>
            <person name="Miyagawa K."/>
            <person name="Suzuki Y."/>
            <person name="Kubo T."/>
            <person name="Oyama M."/>
            <person name="Kohara Y."/>
            <person name="Fujiyama A."/>
            <person name="Arakawa K."/>
            <person name="Katayama T."/>
            <person name="Toyoda A."/>
            <person name="Kunieda T."/>
        </authorList>
    </citation>
    <scope>NUCLEOTIDE SEQUENCE [LARGE SCALE GENOMIC DNA]</scope>
    <source>
        <strain evidence="2 3">YOKOZUNA-1</strain>
    </source>
</reference>
<dbReference type="AlphaFoldDB" id="A0A1D1USU8"/>
<keyword evidence="3" id="KW-1185">Reference proteome</keyword>
<dbReference type="Proteomes" id="UP000186922">
    <property type="component" value="Unassembled WGS sequence"/>
</dbReference>